<dbReference type="EMBL" id="JWZT01004955">
    <property type="protein sequence ID" value="KII62502.1"/>
    <property type="molecule type" value="Genomic_DNA"/>
</dbReference>
<dbReference type="SUPFAM" id="SSF53098">
    <property type="entry name" value="Ribonuclease H-like"/>
    <property type="match status" value="1"/>
</dbReference>
<evidence type="ECO:0000313" key="3">
    <source>
        <dbReference type="Proteomes" id="UP000031668"/>
    </source>
</evidence>
<dbReference type="Proteomes" id="UP000031668">
    <property type="component" value="Unassembled WGS sequence"/>
</dbReference>
<dbReference type="GO" id="GO:0003676">
    <property type="term" value="F:nucleic acid binding"/>
    <property type="evidence" value="ECO:0007669"/>
    <property type="project" value="InterPro"/>
</dbReference>
<keyword evidence="3" id="KW-1185">Reference proteome</keyword>
<dbReference type="OrthoDB" id="10030726at2759"/>
<protein>
    <recommendedName>
        <fullName evidence="4">Integrase catalytic domain-containing protein</fullName>
    </recommendedName>
</protein>
<name>A0A0C2J0B9_THEKT</name>
<feature type="compositionally biased region" description="Polar residues" evidence="1">
    <location>
        <begin position="151"/>
        <end position="160"/>
    </location>
</feature>
<dbReference type="InterPro" id="IPR012337">
    <property type="entry name" value="RNaseH-like_sf"/>
</dbReference>
<evidence type="ECO:0000313" key="2">
    <source>
        <dbReference type="EMBL" id="KII62502.1"/>
    </source>
</evidence>
<organism evidence="2 3">
    <name type="scientific">Thelohanellus kitauei</name>
    <name type="common">Myxosporean</name>
    <dbReference type="NCBI Taxonomy" id="669202"/>
    <lineage>
        <taxon>Eukaryota</taxon>
        <taxon>Metazoa</taxon>
        <taxon>Cnidaria</taxon>
        <taxon>Myxozoa</taxon>
        <taxon>Myxosporea</taxon>
        <taxon>Bivalvulida</taxon>
        <taxon>Platysporina</taxon>
        <taxon>Myxobolidae</taxon>
        <taxon>Thelohanellus</taxon>
    </lineage>
</organism>
<sequence>MRNELTERFNKRIKELLTIAVSEVDIDRWDENLEQVQFAIRASISSSTKFSPAKLVYGCELRLPIDLCRPISESSLDQGNYHIFVKKFKKELEDTFNIVNQLSRITIKNCVTNFKIGDMVLVKELSRTKLDPLFEGPFEELSRLVRRTKNPSEPSFQTKAIDNGAKTAAD</sequence>
<proteinExistence type="predicted"/>
<gene>
    <name evidence="2" type="ORF">RF11_04774</name>
</gene>
<dbReference type="Gene3D" id="3.30.420.10">
    <property type="entry name" value="Ribonuclease H-like superfamily/Ribonuclease H"/>
    <property type="match status" value="1"/>
</dbReference>
<feature type="region of interest" description="Disordered" evidence="1">
    <location>
        <begin position="149"/>
        <end position="170"/>
    </location>
</feature>
<evidence type="ECO:0000256" key="1">
    <source>
        <dbReference type="SAM" id="MobiDB-lite"/>
    </source>
</evidence>
<accession>A0A0C2J0B9</accession>
<dbReference type="InterPro" id="IPR036397">
    <property type="entry name" value="RNaseH_sf"/>
</dbReference>
<evidence type="ECO:0008006" key="4">
    <source>
        <dbReference type="Google" id="ProtNLM"/>
    </source>
</evidence>
<comment type="caution">
    <text evidence="2">The sequence shown here is derived from an EMBL/GenBank/DDBJ whole genome shotgun (WGS) entry which is preliminary data.</text>
</comment>
<reference evidence="2 3" key="1">
    <citation type="journal article" date="2014" name="Genome Biol. Evol.">
        <title>The genome of the myxosporean Thelohanellus kitauei shows adaptations to nutrient acquisition within its fish host.</title>
        <authorList>
            <person name="Yang Y."/>
            <person name="Xiong J."/>
            <person name="Zhou Z."/>
            <person name="Huo F."/>
            <person name="Miao W."/>
            <person name="Ran C."/>
            <person name="Liu Y."/>
            <person name="Zhang J."/>
            <person name="Feng J."/>
            <person name="Wang M."/>
            <person name="Wang M."/>
            <person name="Wang L."/>
            <person name="Yao B."/>
        </authorList>
    </citation>
    <scope>NUCLEOTIDE SEQUENCE [LARGE SCALE GENOMIC DNA]</scope>
    <source>
        <strain evidence="2">Wuqing</strain>
    </source>
</reference>
<dbReference type="AlphaFoldDB" id="A0A0C2J0B9"/>